<evidence type="ECO:0000313" key="2">
    <source>
        <dbReference type="EMBL" id="KIC70972.1"/>
    </source>
</evidence>
<protein>
    <submittedName>
        <fullName evidence="2">Uncharacterized protein</fullName>
    </submittedName>
</protein>
<dbReference type="AlphaFoldDB" id="A0A0C1JUK5"/>
<comment type="caution">
    <text evidence="2">The sequence shown here is derived from an EMBL/GenBank/DDBJ whole genome shotgun (WGS) entry which is preliminary data.</text>
</comment>
<sequence length="746" mass="86825">MQVSEALKQVLATSEMPLNNASNESSFNLPIIFSQFLEEGSLIFNPKRFTFFNERKHLLEKMGMEFLKDKQSVNAEDLIYLDFIKDFCQWHQEFQSVLLKHNQNIDKFFFNSVKHVDTIRENVQAFINHEYVKGYIAPSLPSELINKICDFLGCLATSIKSGKPVKASLSNVNEWSFQQEAKKRLDQLCAKYSHIKLEKKLERRINKCYINIAKQQQIALSNRWQNLIKAGFHEILPRALPKIFFICANWSSHNLKKCVKNAYDFKSSIKNLLDFKGISTVKEDWVADLAAPMIQVNVAAEVNNQEQLKIDIDQFLSSLSNCQTIDNIQEILKKYSIRIELPVDMEEWKENLANDRFVQFLSNRYQIYKGQKLAINSETILSHLSKEKEAYEKHLMIASINLQPLFDDLTVLSFETGTSKLKEHHLNLNFEGAPNNEQQWNAQLQAGTLQKILCKQWVDYQQTVAKLTEQGSRVALLTKIQIEATLLNVYICEQILRIFLLILRFAIFMPSTFWDLNKSFLHYLVKDLPIPGIGLVSIFSSGGGCSTDNLFLAGISHLCRSGYKPNEYSLEGYQTYLQLKKAEVVAQLYYFHYLVRRFQLFIRVKLLEKFILKPQNASEQELRLQKLIGQLESYQQENLTYQNQLKDKLDRFKIKDINASFHPKSLIQDKKGNDYTPLQHLTDALSNLDLSCLNENSRDFYEKNLGIVLNEKTQASVKEEFRKIFTQNDFNFFKEFEHRQEAFVRV</sequence>
<name>A0A0C1JUK5_9BACT</name>
<accession>A0A0C1JUK5</accession>
<dbReference type="PATRIC" id="fig|362787.3.peg.1829"/>
<reference evidence="2 3" key="1">
    <citation type="journal article" date="2014" name="Mol. Biol. Evol.">
        <title>Massive expansion of Ubiquitination-related gene families within the Chlamydiae.</title>
        <authorList>
            <person name="Domman D."/>
            <person name="Collingro A."/>
            <person name="Lagkouvardos I."/>
            <person name="Gehre L."/>
            <person name="Weinmaier T."/>
            <person name="Rattei T."/>
            <person name="Subtil A."/>
            <person name="Horn M."/>
        </authorList>
    </citation>
    <scope>NUCLEOTIDE SEQUENCE [LARGE SCALE GENOMIC DNA]</scope>
    <source>
        <strain evidence="2 3">EI2</strain>
    </source>
</reference>
<dbReference type="Proteomes" id="UP000031465">
    <property type="component" value="Unassembled WGS sequence"/>
</dbReference>
<dbReference type="EMBL" id="JSAN01000126">
    <property type="protein sequence ID" value="KIC70972.1"/>
    <property type="molecule type" value="Genomic_DNA"/>
</dbReference>
<gene>
    <name evidence="2" type="ORF">DB44_FD00030</name>
</gene>
<evidence type="ECO:0000256" key="1">
    <source>
        <dbReference type="SAM" id="Coils"/>
    </source>
</evidence>
<keyword evidence="1" id="KW-0175">Coiled coil</keyword>
<proteinExistence type="predicted"/>
<feature type="coiled-coil region" evidence="1">
    <location>
        <begin position="617"/>
        <end position="651"/>
    </location>
</feature>
<evidence type="ECO:0000313" key="3">
    <source>
        <dbReference type="Proteomes" id="UP000031465"/>
    </source>
</evidence>
<organism evidence="2 3">
    <name type="scientific">Candidatus Protochlamydia amoebophila</name>
    <dbReference type="NCBI Taxonomy" id="362787"/>
    <lineage>
        <taxon>Bacteria</taxon>
        <taxon>Pseudomonadati</taxon>
        <taxon>Chlamydiota</taxon>
        <taxon>Chlamydiia</taxon>
        <taxon>Parachlamydiales</taxon>
        <taxon>Parachlamydiaceae</taxon>
        <taxon>Candidatus Protochlamydia</taxon>
    </lineage>
</organism>
<dbReference type="RefSeq" id="WP_039360312.1">
    <property type="nucleotide sequence ID" value="NZ_JSAN01000126.1"/>
</dbReference>